<evidence type="ECO:0000256" key="1">
    <source>
        <dbReference type="ARBA" id="ARBA00001961"/>
    </source>
</evidence>
<dbReference type="RefSeq" id="XP_005780240.1">
    <property type="nucleotide sequence ID" value="XM_005780183.1"/>
</dbReference>
<sequence>MWRTRSLLFLLTSLALPLLLWQRSSTCVASLPPLSLLPDFHPARELKRFVRPAARAGLWRAAGSVAAHGSSVRVGLLSAGLAGSAEHSGPDRMRLVGVMPLLGQRLRATILSLVTRRDFVWSRGRHRHHPTTDQQLYRFPLVDARVSALLQSRLMPGLAAVFGVQPSQLLVHDAFFVKYEPGAQASLGRHADGTCFSFIVQINRPEEFDGGGTLFALAGEPLTVPAGFAMLFSGRFLHEGVNITAGARYLLTGFVSFHAPERERAAVNEMLEQRGGFACPRPPDRPLSFAPGVRYNYLQLLRASGASSGERLVQLLAAGQVRLPHVNVEPLALWATWHAKQAGKLEPGLHWNLHRHGSGRAFAASVLSATSTAGSACMQHLWNHTFSSKECPTLSSYLAARYDSLVVGLQAWGCPMLIVVRGAAGQYSPKPEQPGQR</sequence>
<reference evidence="8" key="2">
    <citation type="submission" date="2024-10" db="UniProtKB">
        <authorList>
            <consortium name="EnsemblProtists"/>
        </authorList>
    </citation>
    <scope>IDENTIFICATION</scope>
</reference>
<dbReference type="GO" id="GO:0031418">
    <property type="term" value="F:L-ascorbic acid binding"/>
    <property type="evidence" value="ECO:0007669"/>
    <property type="project" value="InterPro"/>
</dbReference>
<dbReference type="Gene3D" id="2.60.120.620">
    <property type="entry name" value="q2cbj1_9rhob like domain"/>
    <property type="match status" value="1"/>
</dbReference>
<dbReference type="InterPro" id="IPR005123">
    <property type="entry name" value="Oxoglu/Fe-dep_dioxygenase_dom"/>
</dbReference>
<feature type="signal peptide" evidence="6">
    <location>
        <begin position="1"/>
        <end position="22"/>
    </location>
</feature>
<dbReference type="KEGG" id="ehx:EMIHUDRAFT_204790"/>
<dbReference type="Proteomes" id="UP000013827">
    <property type="component" value="Unassembled WGS sequence"/>
</dbReference>
<dbReference type="SMART" id="SM00702">
    <property type="entry name" value="P4Hc"/>
    <property type="match status" value="1"/>
</dbReference>
<evidence type="ECO:0000313" key="9">
    <source>
        <dbReference type="Proteomes" id="UP000013827"/>
    </source>
</evidence>
<comment type="cofactor">
    <cofactor evidence="1">
        <name>L-ascorbate</name>
        <dbReference type="ChEBI" id="CHEBI:38290"/>
    </cofactor>
</comment>
<name>A0A0D3JWC6_EMIH1</name>
<evidence type="ECO:0000256" key="3">
    <source>
        <dbReference type="ARBA" id="ARBA00022964"/>
    </source>
</evidence>
<feature type="chain" id="PRO_5044291581" description="Fe2OG dioxygenase domain-containing protein" evidence="6">
    <location>
        <begin position="23"/>
        <end position="437"/>
    </location>
</feature>
<dbReference type="HOGENOM" id="CLU_627674_0_0_1"/>
<dbReference type="GO" id="GO:0016705">
    <property type="term" value="F:oxidoreductase activity, acting on paired donors, with incorporation or reduction of molecular oxygen"/>
    <property type="evidence" value="ECO:0007669"/>
    <property type="project" value="InterPro"/>
</dbReference>
<dbReference type="eggNOG" id="KOG1971">
    <property type="taxonomic scope" value="Eukaryota"/>
</dbReference>
<dbReference type="PaxDb" id="2903-EOD27811"/>
<dbReference type="GO" id="GO:0051213">
    <property type="term" value="F:dioxygenase activity"/>
    <property type="evidence" value="ECO:0007669"/>
    <property type="project" value="UniProtKB-KW"/>
</dbReference>
<dbReference type="AlphaFoldDB" id="A0A0D3JWC6"/>
<evidence type="ECO:0000256" key="4">
    <source>
        <dbReference type="ARBA" id="ARBA00023002"/>
    </source>
</evidence>
<keyword evidence="5" id="KW-0408">Iron</keyword>
<protein>
    <recommendedName>
        <fullName evidence="7">Fe2OG dioxygenase domain-containing protein</fullName>
    </recommendedName>
</protein>
<evidence type="ECO:0000313" key="8">
    <source>
        <dbReference type="EnsemblProtists" id="EOD27811"/>
    </source>
</evidence>
<keyword evidence="2" id="KW-0479">Metal-binding</keyword>
<proteinExistence type="predicted"/>
<evidence type="ECO:0000256" key="2">
    <source>
        <dbReference type="ARBA" id="ARBA00022723"/>
    </source>
</evidence>
<dbReference type="GeneID" id="17273357"/>
<dbReference type="InterPro" id="IPR006620">
    <property type="entry name" value="Pro_4_hyd_alph"/>
</dbReference>
<keyword evidence="3" id="KW-0223">Dioxygenase</keyword>
<organism evidence="8 9">
    <name type="scientific">Emiliania huxleyi (strain CCMP1516)</name>
    <dbReference type="NCBI Taxonomy" id="280463"/>
    <lineage>
        <taxon>Eukaryota</taxon>
        <taxon>Haptista</taxon>
        <taxon>Haptophyta</taxon>
        <taxon>Prymnesiophyceae</taxon>
        <taxon>Isochrysidales</taxon>
        <taxon>Noelaerhabdaceae</taxon>
        <taxon>Emiliania</taxon>
    </lineage>
</organism>
<keyword evidence="6" id="KW-0732">Signal</keyword>
<reference evidence="9" key="1">
    <citation type="journal article" date="2013" name="Nature">
        <title>Pan genome of the phytoplankton Emiliania underpins its global distribution.</title>
        <authorList>
            <person name="Read B.A."/>
            <person name="Kegel J."/>
            <person name="Klute M.J."/>
            <person name="Kuo A."/>
            <person name="Lefebvre S.C."/>
            <person name="Maumus F."/>
            <person name="Mayer C."/>
            <person name="Miller J."/>
            <person name="Monier A."/>
            <person name="Salamov A."/>
            <person name="Young J."/>
            <person name="Aguilar M."/>
            <person name="Claverie J.M."/>
            <person name="Frickenhaus S."/>
            <person name="Gonzalez K."/>
            <person name="Herman E.K."/>
            <person name="Lin Y.C."/>
            <person name="Napier J."/>
            <person name="Ogata H."/>
            <person name="Sarno A.F."/>
            <person name="Shmutz J."/>
            <person name="Schroeder D."/>
            <person name="de Vargas C."/>
            <person name="Verret F."/>
            <person name="von Dassow P."/>
            <person name="Valentin K."/>
            <person name="Van de Peer Y."/>
            <person name="Wheeler G."/>
            <person name="Dacks J.B."/>
            <person name="Delwiche C.F."/>
            <person name="Dyhrman S.T."/>
            <person name="Glockner G."/>
            <person name="John U."/>
            <person name="Richards T."/>
            <person name="Worden A.Z."/>
            <person name="Zhang X."/>
            <person name="Grigoriev I.V."/>
            <person name="Allen A.E."/>
            <person name="Bidle K."/>
            <person name="Borodovsky M."/>
            <person name="Bowler C."/>
            <person name="Brownlee C."/>
            <person name="Cock J.M."/>
            <person name="Elias M."/>
            <person name="Gladyshev V.N."/>
            <person name="Groth M."/>
            <person name="Guda C."/>
            <person name="Hadaegh A."/>
            <person name="Iglesias-Rodriguez M.D."/>
            <person name="Jenkins J."/>
            <person name="Jones B.M."/>
            <person name="Lawson T."/>
            <person name="Leese F."/>
            <person name="Lindquist E."/>
            <person name="Lobanov A."/>
            <person name="Lomsadze A."/>
            <person name="Malik S.B."/>
            <person name="Marsh M.E."/>
            <person name="Mackinder L."/>
            <person name="Mock T."/>
            <person name="Mueller-Roeber B."/>
            <person name="Pagarete A."/>
            <person name="Parker M."/>
            <person name="Probert I."/>
            <person name="Quesneville H."/>
            <person name="Raines C."/>
            <person name="Rensing S.A."/>
            <person name="Riano-Pachon D.M."/>
            <person name="Richier S."/>
            <person name="Rokitta S."/>
            <person name="Shiraiwa Y."/>
            <person name="Soanes D.M."/>
            <person name="van der Giezen M."/>
            <person name="Wahlund T.M."/>
            <person name="Williams B."/>
            <person name="Wilson W."/>
            <person name="Wolfe G."/>
            <person name="Wurch L.L."/>
        </authorList>
    </citation>
    <scope>NUCLEOTIDE SEQUENCE</scope>
</reference>
<keyword evidence="4" id="KW-0560">Oxidoreductase</keyword>
<feature type="domain" description="Fe2OG dioxygenase" evidence="7">
    <location>
        <begin position="170"/>
        <end position="257"/>
    </location>
</feature>
<dbReference type="PROSITE" id="PS51471">
    <property type="entry name" value="FE2OG_OXY"/>
    <property type="match status" value="1"/>
</dbReference>
<keyword evidence="9" id="KW-1185">Reference proteome</keyword>
<dbReference type="GO" id="GO:0005506">
    <property type="term" value="F:iron ion binding"/>
    <property type="evidence" value="ECO:0007669"/>
    <property type="project" value="InterPro"/>
</dbReference>
<evidence type="ECO:0000256" key="6">
    <source>
        <dbReference type="SAM" id="SignalP"/>
    </source>
</evidence>
<evidence type="ECO:0000259" key="7">
    <source>
        <dbReference type="PROSITE" id="PS51471"/>
    </source>
</evidence>
<dbReference type="EnsemblProtists" id="EOD27811">
    <property type="protein sequence ID" value="EOD27811"/>
    <property type="gene ID" value="EMIHUDRAFT_204790"/>
</dbReference>
<evidence type="ECO:0000256" key="5">
    <source>
        <dbReference type="ARBA" id="ARBA00023004"/>
    </source>
</evidence>
<accession>A0A0D3JWC6</accession>